<proteinExistence type="predicted"/>
<evidence type="ECO:0000256" key="2">
    <source>
        <dbReference type="SAM" id="Phobius"/>
    </source>
</evidence>
<keyword evidence="2" id="KW-1133">Transmembrane helix</keyword>
<organism evidence="3 4">
    <name type="scientific">Paraconiothyrium brasiliense</name>
    <dbReference type="NCBI Taxonomy" id="300254"/>
    <lineage>
        <taxon>Eukaryota</taxon>
        <taxon>Fungi</taxon>
        <taxon>Dikarya</taxon>
        <taxon>Ascomycota</taxon>
        <taxon>Pezizomycotina</taxon>
        <taxon>Dothideomycetes</taxon>
        <taxon>Pleosporomycetidae</taxon>
        <taxon>Pleosporales</taxon>
        <taxon>Massarineae</taxon>
        <taxon>Didymosphaeriaceae</taxon>
        <taxon>Paraconiothyrium</taxon>
    </lineage>
</organism>
<gene>
    <name evidence="3" type="ORF">SLS60_002967</name>
</gene>
<evidence type="ECO:0000313" key="3">
    <source>
        <dbReference type="EMBL" id="KAL1608028.1"/>
    </source>
</evidence>
<feature type="transmembrane region" description="Helical" evidence="2">
    <location>
        <begin position="65"/>
        <end position="83"/>
    </location>
</feature>
<feature type="compositionally biased region" description="Low complexity" evidence="1">
    <location>
        <begin position="15"/>
        <end position="28"/>
    </location>
</feature>
<dbReference type="EMBL" id="JAKJXO020000003">
    <property type="protein sequence ID" value="KAL1608028.1"/>
    <property type="molecule type" value="Genomic_DNA"/>
</dbReference>
<evidence type="ECO:0000256" key="1">
    <source>
        <dbReference type="SAM" id="MobiDB-lite"/>
    </source>
</evidence>
<keyword evidence="4" id="KW-1185">Reference proteome</keyword>
<feature type="region of interest" description="Disordered" evidence="1">
    <location>
        <begin position="1"/>
        <end position="28"/>
    </location>
</feature>
<accession>A0ABR3RUT2</accession>
<reference evidence="3 4" key="1">
    <citation type="submission" date="2024-02" db="EMBL/GenBank/DDBJ databases">
        <title>De novo assembly and annotation of 12 fungi associated with fruit tree decline syndrome in Ontario, Canada.</title>
        <authorList>
            <person name="Sulman M."/>
            <person name="Ellouze W."/>
            <person name="Ilyukhin E."/>
        </authorList>
    </citation>
    <scope>NUCLEOTIDE SEQUENCE [LARGE SCALE GENOMIC DNA]</scope>
    <source>
        <strain evidence="3 4">M42-189</strain>
    </source>
</reference>
<comment type="caution">
    <text evidence="3">The sequence shown here is derived from an EMBL/GenBank/DDBJ whole genome shotgun (WGS) entry which is preliminary data.</text>
</comment>
<sequence length="84" mass="8123">MPAMSSQMATAKAEMSMSGTMSGMSMSTATTKPVSAMSGMTGMSGMSMATASATGMVMGGAPREGVWGSGVALAMMGVGAALVV</sequence>
<keyword evidence="2" id="KW-0472">Membrane</keyword>
<dbReference type="Proteomes" id="UP001521785">
    <property type="component" value="Unassembled WGS sequence"/>
</dbReference>
<evidence type="ECO:0000313" key="4">
    <source>
        <dbReference type="Proteomes" id="UP001521785"/>
    </source>
</evidence>
<keyword evidence="2" id="KW-0812">Transmembrane</keyword>
<protein>
    <submittedName>
        <fullName evidence="3">Uncharacterized protein</fullName>
    </submittedName>
</protein>
<name>A0ABR3RUT2_9PLEO</name>